<name>A0ABQ0LWS1_MYCCL</name>
<dbReference type="EMBL" id="DF848850">
    <property type="protein sequence ID" value="GAT55012.1"/>
    <property type="molecule type" value="Genomic_DNA"/>
</dbReference>
<organism evidence="1 2">
    <name type="scientific">Mycena chlorophos</name>
    <name type="common">Agaric fungus</name>
    <name type="synonym">Agaricus chlorophos</name>
    <dbReference type="NCBI Taxonomy" id="658473"/>
    <lineage>
        <taxon>Eukaryota</taxon>
        <taxon>Fungi</taxon>
        <taxon>Dikarya</taxon>
        <taxon>Basidiomycota</taxon>
        <taxon>Agaricomycotina</taxon>
        <taxon>Agaricomycetes</taxon>
        <taxon>Agaricomycetidae</taxon>
        <taxon>Agaricales</taxon>
        <taxon>Marasmiineae</taxon>
        <taxon>Mycenaceae</taxon>
        <taxon>Mycena</taxon>
    </lineage>
</organism>
<accession>A0ABQ0LWS1</accession>
<dbReference type="Proteomes" id="UP000815677">
    <property type="component" value="Unassembled WGS sequence"/>
</dbReference>
<gene>
    <name evidence="1" type="ORF">MCHLO_11824</name>
</gene>
<proteinExistence type="predicted"/>
<keyword evidence="2" id="KW-1185">Reference proteome</keyword>
<sequence>MVPAAPVWGKGKIPRYRLGKLDSQGTLAWFEDGKAKLDLKSESQRFWFDRKNRRWLCFKQPQPRWNGVVDEAQFGHPAPLYFVFTRDPSKDNKFVPDIPTDWVYRDAQSVAPAQVGSRRPPATS</sequence>
<reference evidence="1" key="1">
    <citation type="submission" date="2014-09" db="EMBL/GenBank/DDBJ databases">
        <title>Genome sequence of the luminous mushroom Mycena chlorophos for searching fungal bioluminescence genes.</title>
        <authorList>
            <person name="Tanaka Y."/>
            <person name="Kasuga D."/>
            <person name="Oba Y."/>
            <person name="Hase S."/>
            <person name="Sato K."/>
            <person name="Oba Y."/>
            <person name="Sakakibara Y."/>
        </authorList>
    </citation>
    <scope>NUCLEOTIDE SEQUENCE</scope>
</reference>
<evidence type="ECO:0000313" key="2">
    <source>
        <dbReference type="Proteomes" id="UP000815677"/>
    </source>
</evidence>
<protein>
    <submittedName>
        <fullName evidence="1">Uncharacterized protein</fullName>
    </submittedName>
</protein>
<evidence type="ECO:0000313" key="1">
    <source>
        <dbReference type="EMBL" id="GAT55012.1"/>
    </source>
</evidence>